<proteinExistence type="predicted"/>
<accession>A0AA44WL27</accession>
<dbReference type="AlphaFoldDB" id="A0AA44WL27"/>
<dbReference type="EMBL" id="MPSH01000017">
    <property type="protein sequence ID" value="PNH31263.1"/>
    <property type="molecule type" value="Genomic_DNA"/>
</dbReference>
<gene>
    <name evidence="2" type="ORF">BJF96_g5585</name>
</gene>
<protein>
    <submittedName>
        <fullName evidence="2">Uncharacterized protein</fullName>
    </submittedName>
</protein>
<organism evidence="2 3">
    <name type="scientific">Verticillium dahliae</name>
    <name type="common">Verticillium wilt</name>
    <dbReference type="NCBI Taxonomy" id="27337"/>
    <lineage>
        <taxon>Eukaryota</taxon>
        <taxon>Fungi</taxon>
        <taxon>Dikarya</taxon>
        <taxon>Ascomycota</taxon>
        <taxon>Pezizomycotina</taxon>
        <taxon>Sordariomycetes</taxon>
        <taxon>Hypocreomycetidae</taxon>
        <taxon>Glomerellales</taxon>
        <taxon>Plectosphaerellaceae</taxon>
        <taxon>Verticillium</taxon>
    </lineage>
</organism>
<dbReference type="Proteomes" id="UP000236305">
    <property type="component" value="Unassembled WGS sequence"/>
</dbReference>
<feature type="compositionally biased region" description="Basic and acidic residues" evidence="1">
    <location>
        <begin position="1"/>
        <end position="11"/>
    </location>
</feature>
<comment type="caution">
    <text evidence="2">The sequence shown here is derived from an EMBL/GenBank/DDBJ whole genome shotgun (WGS) entry which is preliminary data.</text>
</comment>
<name>A0AA44WL27_VERDA</name>
<feature type="region of interest" description="Disordered" evidence="1">
    <location>
        <begin position="1"/>
        <end position="40"/>
    </location>
</feature>
<evidence type="ECO:0000313" key="2">
    <source>
        <dbReference type="EMBL" id="PNH31263.1"/>
    </source>
</evidence>
<evidence type="ECO:0000256" key="1">
    <source>
        <dbReference type="SAM" id="MobiDB-lite"/>
    </source>
</evidence>
<sequence>MVRSKQEDTREAALQPPPSPYRSIRHAPPSAAAQQHRATGDRRLGYLQAQARQGFCRLTHTIFGSWASSPRRPSHLRSPPTLCEQVHRIPARERICSSTVAELRTPHRERLSPDL</sequence>
<evidence type="ECO:0000313" key="3">
    <source>
        <dbReference type="Proteomes" id="UP000236305"/>
    </source>
</evidence>
<reference evidence="2 3" key="1">
    <citation type="submission" date="2017-12" db="EMBL/GenBank/DDBJ databases">
        <title>Comparative genomics yields insights into virulence evolution of Verticillium dahliae.</title>
        <authorList>
            <person name="Fan R."/>
            <person name="Armitage A.D."/>
            <person name="Cascant-Lopez E."/>
            <person name="Sobczyk M."/>
            <person name="Cockerton H.M."/>
            <person name="Harrison R.J."/>
        </authorList>
    </citation>
    <scope>NUCLEOTIDE SEQUENCE [LARGE SCALE GENOMIC DNA]</scope>
    <source>
        <strain evidence="2 3">12008</strain>
    </source>
</reference>